<reference evidence="1 2" key="1">
    <citation type="submission" date="2018-10" db="EMBL/GenBank/DDBJ databases">
        <title>Draft genome sequence of Weissella viridescens UCO-SMC3.</title>
        <authorList>
            <person name="Garcia-Cancino A."/>
            <person name="Espinoza-Monje M."/>
            <person name="Albarracin L."/>
            <person name="Garcia-Castillo V."/>
            <person name="Campos-Martin J."/>
            <person name="Nakano Y."/>
            <person name="Guitierrez-Zamorano C."/>
            <person name="Ikeda-Ohtsubo W."/>
            <person name="Morita H."/>
            <person name="Kitazawa H."/>
            <person name="Villena J."/>
        </authorList>
    </citation>
    <scope>NUCLEOTIDE SEQUENCE [LARGE SCALE GENOMIC DNA]</scope>
    <source>
        <strain evidence="1 2">UCO-SMC3</strain>
    </source>
</reference>
<proteinExistence type="predicted"/>
<comment type="caution">
    <text evidence="1">The sequence shown here is derived from an EMBL/GenBank/DDBJ whole genome shotgun (WGS) entry which is preliminary data.</text>
</comment>
<sequence length="106" mass="12169">MLAIAFHGSFSRSWSTVEHEFEQCFLSARFQSSLTGHPFEVCTENNAIYVNRVKIALPPNWENYWSPRIEVRAHAITGGTLAFFNTQTKARKRLVFQVGGGTYVWR</sequence>
<organism evidence="1 2">
    <name type="scientific">Weissella viridescens</name>
    <name type="common">Lactobacillus viridescens</name>
    <dbReference type="NCBI Taxonomy" id="1629"/>
    <lineage>
        <taxon>Bacteria</taxon>
        <taxon>Bacillati</taxon>
        <taxon>Bacillota</taxon>
        <taxon>Bacilli</taxon>
        <taxon>Lactobacillales</taxon>
        <taxon>Lactobacillaceae</taxon>
        <taxon>Weissella</taxon>
    </lineage>
</organism>
<evidence type="ECO:0000313" key="1">
    <source>
        <dbReference type="EMBL" id="RRG18006.1"/>
    </source>
</evidence>
<protein>
    <submittedName>
        <fullName evidence="1">Uncharacterized protein</fullName>
    </submittedName>
</protein>
<evidence type="ECO:0000313" key="2">
    <source>
        <dbReference type="Proteomes" id="UP000275836"/>
    </source>
</evidence>
<accession>A0A3P2RED5</accession>
<gene>
    <name evidence="1" type="ORF">D3P96_04930</name>
</gene>
<name>A0A3P2RED5_WEIVI</name>
<dbReference type="Proteomes" id="UP000275836">
    <property type="component" value="Unassembled WGS sequence"/>
</dbReference>
<dbReference type="AlphaFoldDB" id="A0A3P2RED5"/>
<dbReference type="EMBL" id="RHGY01000004">
    <property type="protein sequence ID" value="RRG18006.1"/>
    <property type="molecule type" value="Genomic_DNA"/>
</dbReference>